<dbReference type="NCBIfam" id="TIGR01819">
    <property type="entry name" value="F420_cofD"/>
    <property type="match status" value="1"/>
</dbReference>
<evidence type="ECO:0000256" key="2">
    <source>
        <dbReference type="ARBA" id="ARBA00022842"/>
    </source>
</evidence>
<dbReference type="SUPFAM" id="SSF142338">
    <property type="entry name" value="CofD-like"/>
    <property type="match status" value="1"/>
</dbReference>
<proteinExistence type="inferred from homology"/>
<dbReference type="PANTHER" id="PTHR43007:SF1">
    <property type="entry name" value="2-PHOSPHO-L-LACTATE TRANSFERASE"/>
    <property type="match status" value="1"/>
</dbReference>
<dbReference type="InterPro" id="IPR038136">
    <property type="entry name" value="CofD-like_dom_sf"/>
</dbReference>
<name>A0A6J6C4S2_9ZZZZ</name>
<dbReference type="InterPro" id="IPR002882">
    <property type="entry name" value="CofD"/>
</dbReference>
<dbReference type="EMBL" id="CAEZVF010000056">
    <property type="protein sequence ID" value="CAB4620071.1"/>
    <property type="molecule type" value="Genomic_DNA"/>
</dbReference>
<dbReference type="AlphaFoldDB" id="A0A6J6C4S2"/>
<dbReference type="Gene3D" id="3.40.50.10680">
    <property type="entry name" value="CofD-like domains"/>
    <property type="match status" value="1"/>
</dbReference>
<dbReference type="HAMAP" id="MF_01257">
    <property type="entry name" value="CofD"/>
    <property type="match status" value="1"/>
</dbReference>
<accession>A0A6J6C4S2</accession>
<keyword evidence="2" id="KW-0460">Magnesium</keyword>
<dbReference type="GO" id="GO:0043743">
    <property type="term" value="F:LPPG:FO 2-phospho-L-lactate transferase activity"/>
    <property type="evidence" value="ECO:0007669"/>
    <property type="project" value="InterPro"/>
</dbReference>
<evidence type="ECO:0000313" key="3">
    <source>
        <dbReference type="EMBL" id="CAB4546206.1"/>
    </source>
</evidence>
<protein>
    <submittedName>
        <fullName evidence="3">Unannotated protein</fullName>
    </submittedName>
</protein>
<sequence length="325" mass="34353">MRVAVITGGVGGARFLRGLQALTHTPQWADLSITAIANIGDDITLHDLRICPDLDTVMYTLGGGIDDQRGWGRTDETFTVHSELTAYGAGPAWFGLGDRDLATHLIRTQMLNAGYALSDVTAALCKRWDIGIDLLPMSNDRIETHVTVDHDGERKAMHFQQWWLEHKAELPAQSFAFVGADSATAAPGVIAALSDADVIVFAPSNPVVSIAPVLAVPGIKEAVMQRPVVGVSPIIAGAAVRGYADACLRAIGVETDAAAVARHFGARAEGGLLNGWLVDDSDHESCAALTNEGIVTKAVPLWMRDVPTASAMAEAALMLAQDLGT</sequence>
<dbReference type="Pfam" id="PF01933">
    <property type="entry name" value="CofD"/>
    <property type="match status" value="1"/>
</dbReference>
<dbReference type="EMBL" id="CAEZSO010000135">
    <property type="protein sequence ID" value="CAB4546206.1"/>
    <property type="molecule type" value="Genomic_DNA"/>
</dbReference>
<keyword evidence="1" id="KW-0808">Transferase</keyword>
<dbReference type="PANTHER" id="PTHR43007">
    <property type="entry name" value="2-PHOSPHO-L-LACTATE TRANSFERASE"/>
    <property type="match status" value="1"/>
</dbReference>
<dbReference type="Gene3D" id="1.10.8.240">
    <property type="entry name" value="CofD-like domain"/>
    <property type="match status" value="1"/>
</dbReference>
<reference evidence="3" key="1">
    <citation type="submission" date="2020-05" db="EMBL/GenBank/DDBJ databases">
        <authorList>
            <person name="Chiriac C."/>
            <person name="Salcher M."/>
            <person name="Ghai R."/>
            <person name="Kavagutti S V."/>
        </authorList>
    </citation>
    <scope>NUCLEOTIDE SEQUENCE</scope>
</reference>
<dbReference type="InterPro" id="IPR010115">
    <property type="entry name" value="FbiA/CofD"/>
</dbReference>
<dbReference type="FunFam" id="1.10.8.240:FF:000001">
    <property type="entry name" value="2-phospho-L-lactate transferase"/>
    <property type="match status" value="1"/>
</dbReference>
<evidence type="ECO:0000313" key="4">
    <source>
        <dbReference type="EMBL" id="CAB4620071.1"/>
    </source>
</evidence>
<dbReference type="GO" id="GO:0000287">
    <property type="term" value="F:magnesium ion binding"/>
    <property type="evidence" value="ECO:0007669"/>
    <property type="project" value="InterPro"/>
</dbReference>
<gene>
    <name evidence="3" type="ORF">UFOPK1446_00721</name>
    <name evidence="4" type="ORF">UFOPK1939_00499</name>
</gene>
<evidence type="ECO:0000256" key="1">
    <source>
        <dbReference type="ARBA" id="ARBA00022679"/>
    </source>
</evidence>
<organism evidence="3">
    <name type="scientific">freshwater metagenome</name>
    <dbReference type="NCBI Taxonomy" id="449393"/>
    <lineage>
        <taxon>unclassified sequences</taxon>
        <taxon>metagenomes</taxon>
        <taxon>ecological metagenomes</taxon>
    </lineage>
</organism>